<evidence type="ECO:0000259" key="1">
    <source>
        <dbReference type="SMART" id="SM00953"/>
    </source>
</evidence>
<gene>
    <name evidence="2" type="ORF">IMCC3317_36930</name>
</gene>
<evidence type="ECO:0000313" key="3">
    <source>
        <dbReference type="Proteomes" id="UP000464657"/>
    </source>
</evidence>
<reference evidence="2 3" key="1">
    <citation type="journal article" date="2013" name="Int. J. Syst. Evol. Microbiol.">
        <title>Kordia antarctica sp. nov., isolated from Antarctic seawater.</title>
        <authorList>
            <person name="Baek K."/>
            <person name="Choi A."/>
            <person name="Kang I."/>
            <person name="Lee K."/>
            <person name="Cho J.C."/>
        </authorList>
    </citation>
    <scope>NUCLEOTIDE SEQUENCE [LARGE SCALE GENOMIC DNA]</scope>
    <source>
        <strain evidence="2 3">IMCC3317</strain>
    </source>
</reference>
<dbReference type="OrthoDB" id="9789501at2"/>
<dbReference type="RefSeq" id="WP_160130856.1">
    <property type="nucleotide sequence ID" value="NZ_CP019288.1"/>
</dbReference>
<sequence>MIVYRVCSSKYSTNISGEGSRKQKNNRWNSFGIPMLYTSDSPALCAVELHQYLPPSFIPENYSLLRIEIPDEDYLVVDASFFDSEKWIDQLTVTQTLGDFFIQENEYLMMKVPSAMISSCFNYLINPNHKDFDKVKIIDSLAFPIQGKLFKK</sequence>
<feature type="domain" description="RES" evidence="1">
    <location>
        <begin position="14"/>
        <end position="139"/>
    </location>
</feature>
<dbReference type="EMBL" id="CP019288">
    <property type="protein sequence ID" value="QHI38302.1"/>
    <property type="molecule type" value="Genomic_DNA"/>
</dbReference>
<name>A0A7L4ZNR3_9FLAO</name>
<keyword evidence="3" id="KW-1185">Reference proteome</keyword>
<accession>A0A7L4ZNR3</accession>
<organism evidence="2 3">
    <name type="scientific">Kordia antarctica</name>
    <dbReference type="NCBI Taxonomy" id="1218801"/>
    <lineage>
        <taxon>Bacteria</taxon>
        <taxon>Pseudomonadati</taxon>
        <taxon>Bacteroidota</taxon>
        <taxon>Flavobacteriia</taxon>
        <taxon>Flavobacteriales</taxon>
        <taxon>Flavobacteriaceae</taxon>
        <taxon>Kordia</taxon>
    </lineage>
</organism>
<evidence type="ECO:0000313" key="2">
    <source>
        <dbReference type="EMBL" id="QHI38302.1"/>
    </source>
</evidence>
<dbReference type="Pfam" id="PF08808">
    <property type="entry name" value="RES"/>
    <property type="match status" value="1"/>
</dbReference>
<dbReference type="InterPro" id="IPR014914">
    <property type="entry name" value="RES_dom"/>
</dbReference>
<dbReference type="KEGG" id="kan:IMCC3317_36930"/>
<dbReference type="Proteomes" id="UP000464657">
    <property type="component" value="Chromosome"/>
</dbReference>
<dbReference type="SMART" id="SM00953">
    <property type="entry name" value="RES"/>
    <property type="match status" value="1"/>
</dbReference>
<dbReference type="AlphaFoldDB" id="A0A7L4ZNR3"/>
<proteinExistence type="predicted"/>
<protein>
    <recommendedName>
        <fullName evidence="1">RES domain-containing protein</fullName>
    </recommendedName>
</protein>